<proteinExistence type="predicted"/>
<comment type="caution">
    <text evidence="1">The sequence shown here is derived from an EMBL/GenBank/DDBJ whole genome shotgun (WGS) entry which is preliminary data.</text>
</comment>
<protein>
    <submittedName>
        <fullName evidence="1">Uncharacterized protein</fullName>
    </submittedName>
</protein>
<gene>
    <name evidence="1" type="ORF">KM295_14330</name>
</gene>
<dbReference type="EMBL" id="JAHLKM010000030">
    <property type="protein sequence ID" value="MCQ4334633.1"/>
    <property type="molecule type" value="Genomic_DNA"/>
</dbReference>
<evidence type="ECO:0000313" key="2">
    <source>
        <dbReference type="Proteomes" id="UP001139494"/>
    </source>
</evidence>
<dbReference type="RefSeq" id="WP_256030698.1">
    <property type="nucleotide sequence ID" value="NZ_JAHLKM010000030.1"/>
</dbReference>
<sequence>MSTDINVVVEPGTDSAAGVGVVHEPHASGPFAEFRVLQLWPGGGADVVHVGDREAAQALVDELQAAIDGDAA</sequence>
<reference evidence="1" key="1">
    <citation type="journal article" date="2023" name="Front. Microbiol.">
        <title>Genomic-based phylogenetic and metabolic analyses of the genus Natronomonas, and description of Natronomonas aquatica sp. nov.</title>
        <authorList>
            <person name="Garcia-Roldan A."/>
            <person name="Duran-Viseras A."/>
            <person name="de la Haba R.R."/>
            <person name="Corral P."/>
            <person name="Sanchez-Porro C."/>
            <person name="Ventosa A."/>
        </authorList>
    </citation>
    <scope>NUCLEOTIDE SEQUENCE</scope>
    <source>
        <strain evidence="1">F2-12</strain>
    </source>
</reference>
<accession>A0A9R1D7D6</accession>
<keyword evidence="2" id="KW-1185">Reference proteome</keyword>
<dbReference type="Proteomes" id="UP001139494">
    <property type="component" value="Unassembled WGS sequence"/>
</dbReference>
<name>A0A9R1D7D6_9EURY</name>
<dbReference type="AlphaFoldDB" id="A0A9R1D7D6"/>
<organism evidence="1 2">
    <name type="scientific">Natronomonas aquatica</name>
    <dbReference type="NCBI Taxonomy" id="2841590"/>
    <lineage>
        <taxon>Archaea</taxon>
        <taxon>Methanobacteriati</taxon>
        <taxon>Methanobacteriota</taxon>
        <taxon>Stenosarchaea group</taxon>
        <taxon>Halobacteria</taxon>
        <taxon>Halobacteriales</taxon>
        <taxon>Natronomonadaceae</taxon>
        <taxon>Natronomonas</taxon>
    </lineage>
</organism>
<evidence type="ECO:0000313" key="1">
    <source>
        <dbReference type="EMBL" id="MCQ4334633.1"/>
    </source>
</evidence>